<organism evidence="1 2">
    <name type="scientific">Durusdinium trenchii</name>
    <dbReference type="NCBI Taxonomy" id="1381693"/>
    <lineage>
        <taxon>Eukaryota</taxon>
        <taxon>Sar</taxon>
        <taxon>Alveolata</taxon>
        <taxon>Dinophyceae</taxon>
        <taxon>Suessiales</taxon>
        <taxon>Symbiodiniaceae</taxon>
        <taxon>Durusdinium</taxon>
    </lineage>
</organism>
<protein>
    <submittedName>
        <fullName evidence="1">Uncharacterized protein</fullName>
    </submittedName>
</protein>
<dbReference type="EMBL" id="CAXAMN010024439">
    <property type="protein sequence ID" value="CAK9086701.1"/>
    <property type="molecule type" value="Genomic_DNA"/>
</dbReference>
<reference evidence="1 2" key="1">
    <citation type="submission" date="2024-02" db="EMBL/GenBank/DDBJ databases">
        <authorList>
            <person name="Chen Y."/>
            <person name="Shah S."/>
            <person name="Dougan E. K."/>
            <person name="Thang M."/>
            <person name="Chan C."/>
        </authorList>
    </citation>
    <scope>NUCLEOTIDE SEQUENCE [LARGE SCALE GENOMIC DNA]</scope>
</reference>
<comment type="caution">
    <text evidence="1">The sequence shown here is derived from an EMBL/GenBank/DDBJ whole genome shotgun (WGS) entry which is preliminary data.</text>
</comment>
<accession>A0ABP0QEN8</accession>
<evidence type="ECO:0000313" key="1">
    <source>
        <dbReference type="EMBL" id="CAK9086701.1"/>
    </source>
</evidence>
<proteinExistence type="predicted"/>
<name>A0ABP0QEN8_9DINO</name>
<gene>
    <name evidence="1" type="ORF">CCMP2556_LOCUS41987</name>
</gene>
<sequence>MLYEVALAPFVESDRPVHIVHAVTFVIAGASCCGRSDEELSCQNSPGGQNKHGTAAVGCRRKRDCCSFVPNPWDALEELL</sequence>
<keyword evidence="2" id="KW-1185">Reference proteome</keyword>
<evidence type="ECO:0000313" key="2">
    <source>
        <dbReference type="Proteomes" id="UP001642484"/>
    </source>
</evidence>
<dbReference type="Proteomes" id="UP001642484">
    <property type="component" value="Unassembled WGS sequence"/>
</dbReference>